<dbReference type="OrthoDB" id="42542at2157"/>
<dbReference type="EC" id="3.5.4.1" evidence="4"/>
<keyword evidence="6" id="KW-1185">Reference proteome</keyword>
<reference evidence="4 7" key="2">
    <citation type="submission" date="2020-08" db="EMBL/GenBank/DDBJ databases">
        <title>Genomic Encyclopedia of Type Strains, Phase IV (KMG-IV): sequencing the most valuable type-strain genomes for metagenomic binning, comparative biology and taxonomic classification.</title>
        <authorList>
            <person name="Goeker M."/>
        </authorList>
    </citation>
    <scope>NUCLEOTIDE SEQUENCE [LARGE SCALE GENOMIC DNA]</scope>
    <source>
        <strain evidence="4 7">DSM 12421</strain>
    </source>
</reference>
<evidence type="ECO:0000313" key="6">
    <source>
        <dbReference type="Proteomes" id="UP000427373"/>
    </source>
</evidence>
<dbReference type="RefSeq" id="WP_156015510.1">
    <property type="nucleotide sequence ID" value="NZ_CP045484.1"/>
</dbReference>
<proteinExistence type="predicted"/>
<gene>
    <name evidence="5" type="ORF">D1869_13170</name>
    <name evidence="4" type="ORF">HNQ62_002415</name>
</gene>
<evidence type="ECO:0000259" key="3">
    <source>
        <dbReference type="Pfam" id="PF07969"/>
    </source>
</evidence>
<dbReference type="InterPro" id="IPR032466">
    <property type="entry name" value="Metal_Hydrolase"/>
</dbReference>
<dbReference type="FunFam" id="3.20.20.140:FF:000019">
    <property type="entry name" value="Cytosine deaminase"/>
    <property type="match status" value="1"/>
</dbReference>
<keyword evidence="1" id="KW-0479">Metal-binding</keyword>
<evidence type="ECO:0000256" key="1">
    <source>
        <dbReference type="ARBA" id="ARBA00022723"/>
    </source>
</evidence>
<dbReference type="InterPro" id="IPR013108">
    <property type="entry name" value="Amidohydro_3"/>
</dbReference>
<dbReference type="Gene3D" id="3.20.20.140">
    <property type="entry name" value="Metal-dependent hydrolases"/>
    <property type="match status" value="1"/>
</dbReference>
<evidence type="ECO:0000256" key="2">
    <source>
        <dbReference type="ARBA" id="ARBA00022801"/>
    </source>
</evidence>
<dbReference type="KEGG" id="soh:D1869_13170"/>
<protein>
    <submittedName>
        <fullName evidence="5">Amidohydrolase family protein</fullName>
    </submittedName>
    <submittedName>
        <fullName evidence="4">Cytosine deaminase</fullName>
        <ecNumber evidence="4">3.5.4.1</ecNumber>
    </submittedName>
</protein>
<dbReference type="InterPro" id="IPR052349">
    <property type="entry name" value="Metallo-hydrolase_Enzymes"/>
</dbReference>
<accession>A0A650CJK8</accession>
<dbReference type="Proteomes" id="UP000427373">
    <property type="component" value="Chromosome"/>
</dbReference>
<dbReference type="PANTHER" id="PTHR32027">
    <property type="entry name" value="CYTOSINE DEAMINASE"/>
    <property type="match status" value="1"/>
</dbReference>
<sequence length="412" mass="46766">MLIKNARLLDGRIVNIYIEDGVINCFNCKEHDEEIIDAENHLVIPPYFNMHFHLDSVFLPVLNKSGTLWEGIKIWKDVKGKLAEEDVIKRAIIAVKLMVAQGTLWIRTHVDITEKSLTLLHALLKVREEVKEIADIQITAFPQDGIYTDKGNDEILRKAIQRGADNVGLIPHNEITREDGVRSIKFAIELAKEYDRKVDGHIDETDDPNSRFLEVLAKYTLEYNYEGKVSAGHVTAMHSWEAAYRYRILPIVARAGIHIIPNPLVNVSLQGRFDNYPKRRGMAPIKEILSYGINVALGHDCIMDPWYPLGSGNMLHVLFMAVHLDQMLSPDEISSSINLITYNGAKAWSLKDYGINVGNRANLVITAEDDVFDLLRFMSPPLYVIKDGRVIAKDGKLVYFKGKWEKVLKKPV</sequence>
<evidence type="ECO:0000313" key="5">
    <source>
        <dbReference type="EMBL" id="QGR18031.1"/>
    </source>
</evidence>
<dbReference type="InterPro" id="IPR011059">
    <property type="entry name" value="Metal-dep_hydrolase_composite"/>
</dbReference>
<evidence type="ECO:0000313" key="7">
    <source>
        <dbReference type="Proteomes" id="UP000582213"/>
    </source>
</evidence>
<reference evidence="5 6" key="1">
    <citation type="submission" date="2019-10" db="EMBL/GenBank/DDBJ databases">
        <title>Genome Sequences from Six Type Strain Members of the Archaeal Family Sulfolobaceae: Acidianus ambivalens, Acidianus infernus, Metallosphaera prunae, Stygiolobus azoricus, Sulfolobus metallicus, and Sulfurisphaera ohwakuensis.</title>
        <authorList>
            <person name="Counts J.A."/>
            <person name="Kelly R.M."/>
        </authorList>
    </citation>
    <scope>NUCLEOTIDE SEQUENCE [LARGE SCALE GENOMIC DNA]</scope>
    <source>
        <strain evidence="5 6">TA-1</strain>
    </source>
</reference>
<dbReference type="AlphaFoldDB" id="A0A650CJK8"/>
<dbReference type="GeneID" id="42802213"/>
<feature type="domain" description="Amidohydrolase 3" evidence="3">
    <location>
        <begin position="34"/>
        <end position="391"/>
    </location>
</feature>
<dbReference type="PANTHER" id="PTHR32027:SF0">
    <property type="entry name" value="CYTOSINE DEAMINASE"/>
    <property type="match status" value="1"/>
</dbReference>
<organism evidence="5 6">
    <name type="scientific">Sulfurisphaera ohwakuensis</name>
    <dbReference type="NCBI Taxonomy" id="69656"/>
    <lineage>
        <taxon>Archaea</taxon>
        <taxon>Thermoproteota</taxon>
        <taxon>Thermoprotei</taxon>
        <taxon>Sulfolobales</taxon>
        <taxon>Sulfolobaceae</taxon>
        <taxon>Sulfurisphaera</taxon>
    </lineage>
</organism>
<dbReference type="EMBL" id="CP045484">
    <property type="protein sequence ID" value="QGR18031.1"/>
    <property type="molecule type" value="Genomic_DNA"/>
</dbReference>
<name>A0A650CJK8_SULOH</name>
<dbReference type="SUPFAM" id="SSF51338">
    <property type="entry name" value="Composite domain of metallo-dependent hydrolases"/>
    <property type="match status" value="1"/>
</dbReference>
<dbReference type="Proteomes" id="UP000582213">
    <property type="component" value="Unassembled WGS sequence"/>
</dbReference>
<dbReference type="CDD" id="cd01293">
    <property type="entry name" value="Bact_CD"/>
    <property type="match status" value="1"/>
</dbReference>
<keyword evidence="2 5" id="KW-0378">Hydrolase</keyword>
<dbReference type="EMBL" id="JACHFY010000020">
    <property type="protein sequence ID" value="MBB5254641.1"/>
    <property type="molecule type" value="Genomic_DNA"/>
</dbReference>
<dbReference type="SUPFAM" id="SSF51556">
    <property type="entry name" value="Metallo-dependent hydrolases"/>
    <property type="match status" value="1"/>
</dbReference>
<dbReference type="Pfam" id="PF07969">
    <property type="entry name" value="Amidohydro_3"/>
    <property type="match status" value="1"/>
</dbReference>
<evidence type="ECO:0000313" key="4">
    <source>
        <dbReference type="EMBL" id="MBB5254641.1"/>
    </source>
</evidence>
<dbReference type="GO" id="GO:0004131">
    <property type="term" value="F:cytosine deaminase activity"/>
    <property type="evidence" value="ECO:0007669"/>
    <property type="project" value="UniProtKB-EC"/>
</dbReference>
<dbReference type="Gene3D" id="2.30.40.10">
    <property type="entry name" value="Urease, subunit C, domain 1"/>
    <property type="match status" value="1"/>
</dbReference>
<dbReference type="GO" id="GO:0046872">
    <property type="term" value="F:metal ion binding"/>
    <property type="evidence" value="ECO:0007669"/>
    <property type="project" value="UniProtKB-KW"/>
</dbReference>